<evidence type="ECO:0000259" key="2">
    <source>
        <dbReference type="Pfam" id="PF14695"/>
    </source>
</evidence>
<dbReference type="InterPro" id="IPR032794">
    <property type="entry name" value="LINES_N"/>
</dbReference>
<feature type="domain" description="Protein Lines C-terminal" evidence="2">
    <location>
        <begin position="598"/>
        <end position="628"/>
    </location>
</feature>
<dbReference type="InterPro" id="IPR029415">
    <property type="entry name" value="Lines_C"/>
</dbReference>
<comment type="caution">
    <text evidence="3">The sequence shown here is derived from an EMBL/GenBank/DDBJ whole genome shotgun (WGS) entry which is preliminary data.</text>
</comment>
<dbReference type="PANTHER" id="PTHR16057:SF1">
    <property type="entry name" value="PROTEIN LINES HOMOLOG 1"/>
    <property type="match status" value="1"/>
</dbReference>
<dbReference type="EMBL" id="CM026421">
    <property type="protein sequence ID" value="KAG0592750.1"/>
    <property type="molecule type" value="Genomic_DNA"/>
</dbReference>
<proteinExistence type="predicted"/>
<gene>
    <name evidence="3" type="ORF">KC19_1G278000</name>
</gene>
<evidence type="ECO:0000259" key="1">
    <source>
        <dbReference type="Pfam" id="PF14694"/>
    </source>
</evidence>
<dbReference type="InterPro" id="IPR024875">
    <property type="entry name" value="Protein_Lines"/>
</dbReference>
<reference evidence="3" key="1">
    <citation type="submission" date="2020-06" db="EMBL/GenBank/DDBJ databases">
        <title>WGS assembly of Ceratodon purpureus strain R40.</title>
        <authorList>
            <person name="Carey S.B."/>
            <person name="Jenkins J."/>
            <person name="Shu S."/>
            <person name="Lovell J.T."/>
            <person name="Sreedasyam A."/>
            <person name="Maumus F."/>
            <person name="Tiley G.P."/>
            <person name="Fernandez-Pozo N."/>
            <person name="Barry K."/>
            <person name="Chen C."/>
            <person name="Wang M."/>
            <person name="Lipzen A."/>
            <person name="Daum C."/>
            <person name="Saski C.A."/>
            <person name="Payton A.C."/>
            <person name="Mcbreen J.C."/>
            <person name="Conrad R.E."/>
            <person name="Kollar L.M."/>
            <person name="Olsson S."/>
            <person name="Huttunen S."/>
            <person name="Landis J.B."/>
            <person name="Wickett N.J."/>
            <person name="Johnson M.G."/>
            <person name="Rensing S.A."/>
            <person name="Grimwood J."/>
            <person name="Schmutz J."/>
            <person name="Mcdaniel S.F."/>
        </authorList>
    </citation>
    <scope>NUCLEOTIDE SEQUENCE</scope>
    <source>
        <strain evidence="3">R40</strain>
    </source>
</reference>
<feature type="domain" description="Protein Lines N-terminal" evidence="1">
    <location>
        <begin position="472"/>
        <end position="564"/>
    </location>
</feature>
<protein>
    <submittedName>
        <fullName evidence="3">Uncharacterized protein</fullName>
    </submittedName>
</protein>
<sequence length="637" mass="71508">MEVLVNASDGWQEQLVQLNKIYACLATANELERTGVGVADSKRSRLRDHVDDSLGEHLGVRKPVSSGVLHGILQNGSNLVSLMEAENEFVRHSVKKILVALSDHLILKSQMSSWCSLLHHIWNVITLESGKGLMVEKDHNRDEGVPTCHPPSLLVKCEVNDSLHLERKWGPVVCGLEVLRCILKSCINEDATSDEHTEVFLRLLEEKIHTIVKITCPEACNPGDSLCSERGLVWSALLQLMCTTIACCDGDPEDSTSASSELQLLLVEKIGGCIPLFARVALSPHKHSSSLHCPSSFLRHKVLRLMIGLSRWFETQHSLGLQCLRALRKEGADLLGFSLVEDCAFSNDNNLMRSSFLRSFVHTKEEVGEFAPHSATHLQCRAVFLLFRIWSLVATELDPKQVVRLEAVQLNNPEDRKELEDRAPQFTAGIHQHGQNCLRTSCRCRNLSEMALNEEANAAVQEWLQLQSDVVSVDKLKHFPMILVGLYLDEDDLMIEMLLLLVKLRSPLLVSLDKNLKKTLAFANALSPLELFQALLQALSYDHTVLVDFLISQNTGTLFLQYLMLCTGLFTKPEFYSKMEHSSSCETASGSLSKESLDCLLQLKAAIERLHRRKLFPYNPTPLLKRLGMLEELHHRI</sequence>
<organism evidence="3 4">
    <name type="scientific">Ceratodon purpureus</name>
    <name type="common">Fire moss</name>
    <name type="synonym">Dicranum purpureum</name>
    <dbReference type="NCBI Taxonomy" id="3225"/>
    <lineage>
        <taxon>Eukaryota</taxon>
        <taxon>Viridiplantae</taxon>
        <taxon>Streptophyta</taxon>
        <taxon>Embryophyta</taxon>
        <taxon>Bryophyta</taxon>
        <taxon>Bryophytina</taxon>
        <taxon>Bryopsida</taxon>
        <taxon>Dicranidae</taxon>
        <taxon>Pseudoditrichales</taxon>
        <taxon>Ditrichaceae</taxon>
        <taxon>Ceratodon</taxon>
    </lineage>
</organism>
<accession>A0A8T0JA10</accession>
<dbReference type="AlphaFoldDB" id="A0A8T0JA10"/>
<dbReference type="PANTHER" id="PTHR16057">
    <property type="entry name" value="WINS1, 2 PROTEIN"/>
    <property type="match status" value="1"/>
</dbReference>
<name>A0A8T0JA10_CERPU</name>
<evidence type="ECO:0000313" key="4">
    <source>
        <dbReference type="Proteomes" id="UP000822688"/>
    </source>
</evidence>
<dbReference type="Proteomes" id="UP000822688">
    <property type="component" value="Chromosome 1"/>
</dbReference>
<dbReference type="Pfam" id="PF14695">
    <property type="entry name" value="LINES_C"/>
    <property type="match status" value="1"/>
</dbReference>
<dbReference type="Pfam" id="PF14694">
    <property type="entry name" value="LINES_N"/>
    <property type="match status" value="1"/>
</dbReference>
<keyword evidence="4" id="KW-1185">Reference proteome</keyword>
<evidence type="ECO:0000313" key="3">
    <source>
        <dbReference type="EMBL" id="KAG0592750.1"/>
    </source>
</evidence>